<dbReference type="PANTHER" id="PTHR42681">
    <property type="entry name" value="MALONYL-COA-ACYL CARRIER PROTEIN TRANSACYLASE, MITOCHONDRIAL"/>
    <property type="match status" value="1"/>
</dbReference>
<dbReference type="InterPro" id="IPR016035">
    <property type="entry name" value="Acyl_Trfase/lysoPLipase"/>
</dbReference>
<dbReference type="SUPFAM" id="SSF52151">
    <property type="entry name" value="FabD/lysophospholipase-like"/>
    <property type="match status" value="1"/>
</dbReference>
<evidence type="ECO:0000256" key="5">
    <source>
        <dbReference type="PIRSR" id="PIRSR000446-1"/>
    </source>
</evidence>
<dbReference type="EC" id="2.3.1.39" evidence="4"/>
<evidence type="ECO:0000256" key="3">
    <source>
        <dbReference type="ARBA" id="ARBA00048462"/>
    </source>
</evidence>
<dbReference type="EMBL" id="VBSP01000008">
    <property type="protein sequence ID" value="TLQ48775.1"/>
    <property type="molecule type" value="Genomic_DNA"/>
</dbReference>
<dbReference type="RefSeq" id="WP_138404063.1">
    <property type="nucleotide sequence ID" value="NZ_VBSP01000008.1"/>
</dbReference>
<keyword evidence="1 4" id="KW-0808">Transferase</keyword>
<dbReference type="GO" id="GO:0004314">
    <property type="term" value="F:[acyl-carrier-protein] S-malonyltransferase activity"/>
    <property type="evidence" value="ECO:0007669"/>
    <property type="project" value="UniProtKB-EC"/>
</dbReference>
<dbReference type="PANTHER" id="PTHR42681:SF1">
    <property type="entry name" value="MALONYL-COA-ACYL CARRIER PROTEIN TRANSACYLASE, MITOCHONDRIAL"/>
    <property type="match status" value="1"/>
</dbReference>
<feature type="active site" evidence="5">
    <location>
        <position position="203"/>
    </location>
</feature>
<evidence type="ECO:0000256" key="1">
    <source>
        <dbReference type="ARBA" id="ARBA00022679"/>
    </source>
</evidence>
<dbReference type="InterPro" id="IPR014043">
    <property type="entry name" value="Acyl_transferase_dom"/>
</dbReference>
<feature type="domain" description="Malonyl-CoA:ACP transacylase (MAT)" evidence="6">
    <location>
        <begin position="6"/>
        <end position="316"/>
    </location>
</feature>
<reference evidence="7 8" key="1">
    <citation type="submission" date="2019-05" db="EMBL/GenBank/DDBJ databases">
        <title>The metagenome of a microbial culture collection derived from dairy environment covers the genomic content of the human microbiome.</title>
        <authorList>
            <person name="Roder T."/>
            <person name="Wuthrich D."/>
            <person name="Sattari Z."/>
            <person name="Von Ah U."/>
            <person name="Bar C."/>
            <person name="Ronchi F."/>
            <person name="Macpherson A.J."/>
            <person name="Ganal-Vonarburg S.C."/>
            <person name="Bruggmann R."/>
            <person name="Vergeres G."/>
        </authorList>
    </citation>
    <scope>NUCLEOTIDE SEQUENCE [LARGE SCALE GENOMIC DNA]</scope>
    <source>
        <strain evidence="7 8">FAM 24227</strain>
    </source>
</reference>
<gene>
    <name evidence="7" type="ORF">FEZ33_03750</name>
</gene>
<dbReference type="Proteomes" id="UP000306420">
    <property type="component" value="Unassembled WGS sequence"/>
</dbReference>
<organism evidence="7 8">
    <name type="scientific">Ruoffia tabacinasalis</name>
    <dbReference type="NCBI Taxonomy" id="87458"/>
    <lineage>
        <taxon>Bacteria</taxon>
        <taxon>Bacillati</taxon>
        <taxon>Bacillota</taxon>
        <taxon>Bacilli</taxon>
        <taxon>Lactobacillales</taxon>
        <taxon>Aerococcaceae</taxon>
        <taxon>Ruoffia</taxon>
    </lineage>
</organism>
<feature type="active site" evidence="5">
    <location>
        <position position="89"/>
    </location>
</feature>
<name>A0A5R9EEL5_9LACT</name>
<comment type="catalytic activity">
    <reaction evidence="3 4">
        <text>holo-[ACP] + malonyl-CoA = malonyl-[ACP] + CoA</text>
        <dbReference type="Rhea" id="RHEA:41792"/>
        <dbReference type="Rhea" id="RHEA-COMP:9623"/>
        <dbReference type="Rhea" id="RHEA-COMP:9685"/>
        <dbReference type="ChEBI" id="CHEBI:57287"/>
        <dbReference type="ChEBI" id="CHEBI:57384"/>
        <dbReference type="ChEBI" id="CHEBI:64479"/>
        <dbReference type="ChEBI" id="CHEBI:78449"/>
        <dbReference type="EC" id="2.3.1.39"/>
    </reaction>
</comment>
<evidence type="ECO:0000259" key="6">
    <source>
        <dbReference type="SMART" id="SM00827"/>
    </source>
</evidence>
<dbReference type="InterPro" id="IPR016036">
    <property type="entry name" value="Malonyl_transacylase_ACP-bd"/>
</dbReference>
<dbReference type="Gene3D" id="3.40.366.10">
    <property type="entry name" value="Malonyl-Coenzyme A Acyl Carrier Protein, domain 2"/>
    <property type="match status" value="1"/>
</dbReference>
<dbReference type="GO" id="GO:0005829">
    <property type="term" value="C:cytosol"/>
    <property type="evidence" value="ECO:0007669"/>
    <property type="project" value="TreeGrafter"/>
</dbReference>
<sequence>MELAIIFNGQGAHYEGMGMDFVEAFQEAKEIFTQAEDITQLPIQTWNNSDINQLALTKNAQPAIVTTSLAIYESIKTKLPAIQYMAGLSLGEYSSLIASDVLELDEGLNLIKKRGDIMSAYCEHIEKDASYLMAAVINMPIDEIKTLVESIHTEETPLYIANYNSPTQIVVAGIKEAVTAFRKEAKSLGYRKVIPLKVEGPFHTPIMKGMQADFEEVLANTQFQAGTVPVISNVTVENHSTDQIRTLLSDHLVKPVKWFPTVHRLKEEGITHVIQIGPGNTLAKLMAKDELAPEVFVVDKVEDVEELTQWLSSGGK</sequence>
<evidence type="ECO:0000313" key="7">
    <source>
        <dbReference type="EMBL" id="TLQ48775.1"/>
    </source>
</evidence>
<comment type="similarity">
    <text evidence="4">Belongs to the fabD family.</text>
</comment>
<dbReference type="PIRSF" id="PIRSF000446">
    <property type="entry name" value="Mct"/>
    <property type="match status" value="1"/>
</dbReference>
<evidence type="ECO:0000313" key="8">
    <source>
        <dbReference type="Proteomes" id="UP000306420"/>
    </source>
</evidence>
<evidence type="ECO:0000256" key="4">
    <source>
        <dbReference type="PIRNR" id="PIRNR000446"/>
    </source>
</evidence>
<dbReference type="GO" id="GO:0006633">
    <property type="term" value="P:fatty acid biosynthetic process"/>
    <property type="evidence" value="ECO:0007669"/>
    <property type="project" value="TreeGrafter"/>
</dbReference>
<dbReference type="SUPFAM" id="SSF55048">
    <property type="entry name" value="Probable ACP-binding domain of malonyl-CoA ACP transacylase"/>
    <property type="match status" value="1"/>
</dbReference>
<keyword evidence="2 4" id="KW-0012">Acyltransferase</keyword>
<dbReference type="InterPro" id="IPR001227">
    <property type="entry name" value="Ac_transferase_dom_sf"/>
</dbReference>
<accession>A0A5R9EEL5</accession>
<dbReference type="Pfam" id="PF00698">
    <property type="entry name" value="Acyl_transf_1"/>
    <property type="match status" value="1"/>
</dbReference>
<protein>
    <recommendedName>
        <fullName evidence="4">Malonyl CoA-acyl carrier protein transacylase</fullName>
        <ecNumber evidence="4">2.3.1.39</ecNumber>
    </recommendedName>
</protein>
<evidence type="ECO:0000256" key="2">
    <source>
        <dbReference type="ARBA" id="ARBA00023315"/>
    </source>
</evidence>
<dbReference type="Gene3D" id="3.30.70.250">
    <property type="entry name" value="Malonyl-CoA ACP transacylase, ACP-binding"/>
    <property type="match status" value="1"/>
</dbReference>
<dbReference type="SMART" id="SM00827">
    <property type="entry name" value="PKS_AT"/>
    <property type="match status" value="1"/>
</dbReference>
<dbReference type="InterPro" id="IPR050858">
    <property type="entry name" value="Mal-CoA-ACP_Trans/PKS_FabD"/>
</dbReference>
<proteinExistence type="inferred from homology"/>
<comment type="caution">
    <text evidence="7">The sequence shown here is derived from an EMBL/GenBank/DDBJ whole genome shotgun (WGS) entry which is preliminary data.</text>
</comment>
<dbReference type="InterPro" id="IPR024925">
    <property type="entry name" value="Malonyl_CoA-ACP_transAc"/>
</dbReference>
<dbReference type="OrthoDB" id="9805460at2"/>
<dbReference type="AlphaFoldDB" id="A0A5R9EEL5"/>